<evidence type="ECO:0000313" key="2">
    <source>
        <dbReference type="Proteomes" id="UP000050514"/>
    </source>
</evidence>
<dbReference type="EMBL" id="LGHJ01000016">
    <property type="protein sequence ID" value="KPL74962.1"/>
    <property type="molecule type" value="Genomic_DNA"/>
</dbReference>
<organism evidence="1 2">
    <name type="scientific">Bellilinea caldifistulae</name>
    <dbReference type="NCBI Taxonomy" id="360411"/>
    <lineage>
        <taxon>Bacteria</taxon>
        <taxon>Bacillati</taxon>
        <taxon>Chloroflexota</taxon>
        <taxon>Anaerolineae</taxon>
        <taxon>Anaerolineales</taxon>
        <taxon>Anaerolineaceae</taxon>
        <taxon>Bellilinea</taxon>
    </lineage>
</organism>
<dbReference type="OrthoDB" id="6058284at2"/>
<dbReference type="AlphaFoldDB" id="A0A0N8GMD1"/>
<reference evidence="1 2" key="1">
    <citation type="submission" date="2015-07" db="EMBL/GenBank/DDBJ databases">
        <title>Draft genome of Bellilinea caldifistulae DSM 17877.</title>
        <authorList>
            <person name="Hemp J."/>
            <person name="Ward L.M."/>
            <person name="Pace L.A."/>
            <person name="Fischer W.W."/>
        </authorList>
    </citation>
    <scope>NUCLEOTIDE SEQUENCE [LARGE SCALE GENOMIC DNA]</scope>
    <source>
        <strain evidence="1 2">GOMI-1</strain>
    </source>
</reference>
<accession>A0A0N8GMD1</accession>
<sequence length="122" mass="13963">MSDYISLQPGLERAVLRVLDNYRGRTNAIGRNELTALVKRLGYPTSERQVREAIKQLRRQGHLICSAPGDDGGYYIAEDMAEYQEFRRIEYAAKINDMMETLRAMDDAAKAAFGDSVQMRLW</sequence>
<dbReference type="Proteomes" id="UP000050514">
    <property type="component" value="Unassembled WGS sequence"/>
</dbReference>
<proteinExistence type="predicted"/>
<comment type="caution">
    <text evidence="1">The sequence shown here is derived from an EMBL/GenBank/DDBJ whole genome shotgun (WGS) entry which is preliminary data.</text>
</comment>
<gene>
    <name evidence="1" type="ORF">AC812_10630</name>
</gene>
<dbReference type="RefSeq" id="WP_061915981.1">
    <property type="nucleotide sequence ID" value="NZ_DF967971.1"/>
</dbReference>
<name>A0A0N8GMD1_9CHLR</name>
<protein>
    <submittedName>
        <fullName evidence="1">Uncharacterized protein</fullName>
    </submittedName>
</protein>
<evidence type="ECO:0000313" key="1">
    <source>
        <dbReference type="EMBL" id="KPL74962.1"/>
    </source>
</evidence>
<dbReference type="STRING" id="360411.AC812_10630"/>
<keyword evidence="2" id="KW-1185">Reference proteome</keyword>